<gene>
    <name evidence="1" type="ORF">TKK_014124</name>
</gene>
<reference evidence="1 2" key="1">
    <citation type="journal article" date="2024" name="bioRxiv">
        <title>A reference genome for Trichogramma kaykai: A tiny desert-dwelling parasitoid wasp with competing sex-ratio distorters.</title>
        <authorList>
            <person name="Culotta J."/>
            <person name="Lindsey A.R."/>
        </authorList>
    </citation>
    <scope>NUCLEOTIDE SEQUENCE [LARGE SCALE GENOMIC DNA]</scope>
    <source>
        <strain evidence="1 2">KSX58</strain>
    </source>
</reference>
<evidence type="ECO:0000313" key="1">
    <source>
        <dbReference type="EMBL" id="KAL3391058.1"/>
    </source>
</evidence>
<proteinExistence type="predicted"/>
<accession>A0ABD2WDK7</accession>
<sequence length="119" mass="13894">MASSGHLHAVAGARFSLEKCESFVIEYLKIFFSSETKSNHSLQIYHYKVRSSIFHSRNASIDIYKQFYASAFLHGNNCQALSHHREIKRKRETEERGEREREREIICIHTSTPFSLRAC</sequence>
<dbReference type="AlphaFoldDB" id="A0ABD2WDK7"/>
<organism evidence="1 2">
    <name type="scientific">Trichogramma kaykai</name>
    <dbReference type="NCBI Taxonomy" id="54128"/>
    <lineage>
        <taxon>Eukaryota</taxon>
        <taxon>Metazoa</taxon>
        <taxon>Ecdysozoa</taxon>
        <taxon>Arthropoda</taxon>
        <taxon>Hexapoda</taxon>
        <taxon>Insecta</taxon>
        <taxon>Pterygota</taxon>
        <taxon>Neoptera</taxon>
        <taxon>Endopterygota</taxon>
        <taxon>Hymenoptera</taxon>
        <taxon>Apocrita</taxon>
        <taxon>Proctotrupomorpha</taxon>
        <taxon>Chalcidoidea</taxon>
        <taxon>Trichogrammatidae</taxon>
        <taxon>Trichogramma</taxon>
    </lineage>
</organism>
<name>A0ABD2WDK7_9HYME</name>
<evidence type="ECO:0000313" key="2">
    <source>
        <dbReference type="Proteomes" id="UP001627154"/>
    </source>
</evidence>
<protein>
    <submittedName>
        <fullName evidence="1">Uncharacterized protein</fullName>
    </submittedName>
</protein>
<dbReference type="Proteomes" id="UP001627154">
    <property type="component" value="Unassembled WGS sequence"/>
</dbReference>
<comment type="caution">
    <text evidence="1">The sequence shown here is derived from an EMBL/GenBank/DDBJ whole genome shotgun (WGS) entry which is preliminary data.</text>
</comment>
<dbReference type="EMBL" id="JBJJXI010000112">
    <property type="protein sequence ID" value="KAL3391058.1"/>
    <property type="molecule type" value="Genomic_DNA"/>
</dbReference>
<keyword evidence="2" id="KW-1185">Reference proteome</keyword>